<keyword evidence="2" id="KW-1185">Reference proteome</keyword>
<comment type="caution">
    <text evidence="1">The sequence shown here is derived from an EMBL/GenBank/DDBJ whole genome shotgun (WGS) entry which is preliminary data.</text>
</comment>
<dbReference type="EMBL" id="JAVRJZ010000007">
    <property type="protein sequence ID" value="KAK2720627.1"/>
    <property type="molecule type" value="Genomic_DNA"/>
</dbReference>
<dbReference type="Proteomes" id="UP001187531">
    <property type="component" value="Unassembled WGS sequence"/>
</dbReference>
<evidence type="ECO:0000313" key="1">
    <source>
        <dbReference type="EMBL" id="KAK2720627.1"/>
    </source>
</evidence>
<gene>
    <name evidence="1" type="ORF">QYM36_004502</name>
</gene>
<protein>
    <submittedName>
        <fullName evidence="1">Uncharacterized protein</fullName>
    </submittedName>
</protein>
<proteinExistence type="predicted"/>
<sequence>MGLMLRGNFAFMKDFRMVEAVEDDGIPQFMGISGDSARSVLDDDLGLSLLLMRCVPKASCPDQSNLRSELSADVLTETEANNEQRFPRGSFDSIKFKF</sequence>
<evidence type="ECO:0000313" key="2">
    <source>
        <dbReference type="Proteomes" id="UP001187531"/>
    </source>
</evidence>
<reference evidence="1" key="1">
    <citation type="submission" date="2023-07" db="EMBL/GenBank/DDBJ databases">
        <title>Chromosome-level genome assembly of Artemia franciscana.</title>
        <authorList>
            <person name="Jo E."/>
        </authorList>
    </citation>
    <scope>NUCLEOTIDE SEQUENCE</scope>
    <source>
        <tissue evidence="1">Whole body</tissue>
    </source>
</reference>
<accession>A0AA88L875</accession>
<name>A0AA88L875_ARTSF</name>
<organism evidence="1 2">
    <name type="scientific">Artemia franciscana</name>
    <name type="common">Brine shrimp</name>
    <name type="synonym">Artemia sanfranciscana</name>
    <dbReference type="NCBI Taxonomy" id="6661"/>
    <lineage>
        <taxon>Eukaryota</taxon>
        <taxon>Metazoa</taxon>
        <taxon>Ecdysozoa</taxon>
        <taxon>Arthropoda</taxon>
        <taxon>Crustacea</taxon>
        <taxon>Branchiopoda</taxon>
        <taxon>Anostraca</taxon>
        <taxon>Artemiidae</taxon>
        <taxon>Artemia</taxon>
    </lineage>
</organism>
<dbReference type="AlphaFoldDB" id="A0AA88L875"/>